<keyword evidence="5" id="KW-0963">Cytoplasm</keyword>
<protein>
    <recommendedName>
        <fullName evidence="4">CCR4-NOT transcription complex subunit 11</fullName>
    </recommendedName>
</protein>
<evidence type="ECO:0000256" key="5">
    <source>
        <dbReference type="ARBA" id="ARBA00022490"/>
    </source>
</evidence>
<evidence type="ECO:0000256" key="9">
    <source>
        <dbReference type="ARBA" id="ARBA00023242"/>
    </source>
</evidence>
<dbReference type="Proteomes" id="UP001177023">
    <property type="component" value="Unassembled WGS sequence"/>
</dbReference>
<comment type="subcellular location">
    <subcellularLocation>
        <location evidence="2">Cytoplasm</location>
    </subcellularLocation>
    <subcellularLocation>
        <location evidence="1">Nucleus</location>
    </subcellularLocation>
</comment>
<evidence type="ECO:0000313" key="11">
    <source>
        <dbReference type="Proteomes" id="UP001177023"/>
    </source>
</evidence>
<keyword evidence="9" id="KW-0539">Nucleus</keyword>
<reference evidence="10" key="1">
    <citation type="submission" date="2023-06" db="EMBL/GenBank/DDBJ databases">
        <authorList>
            <person name="Delattre M."/>
        </authorList>
    </citation>
    <scope>NUCLEOTIDE SEQUENCE</scope>
    <source>
        <strain evidence="10">AF72</strain>
    </source>
</reference>
<comment type="caution">
    <text evidence="10">The sequence shown here is derived from an EMBL/GenBank/DDBJ whole genome shotgun (WGS) entry which is preliminary data.</text>
</comment>
<evidence type="ECO:0000256" key="1">
    <source>
        <dbReference type="ARBA" id="ARBA00004123"/>
    </source>
</evidence>
<evidence type="ECO:0000313" key="10">
    <source>
        <dbReference type="EMBL" id="CAJ0585136.1"/>
    </source>
</evidence>
<accession>A0AA36DD95</accession>
<proteinExistence type="inferred from homology"/>
<name>A0AA36DD95_9BILA</name>
<dbReference type="Pfam" id="PF10155">
    <property type="entry name" value="CNOT11"/>
    <property type="match status" value="1"/>
</dbReference>
<dbReference type="EMBL" id="CATQJA010002702">
    <property type="protein sequence ID" value="CAJ0585136.1"/>
    <property type="molecule type" value="Genomic_DNA"/>
</dbReference>
<dbReference type="AlphaFoldDB" id="A0AA36DD95"/>
<evidence type="ECO:0000256" key="4">
    <source>
        <dbReference type="ARBA" id="ARBA00014872"/>
    </source>
</evidence>
<comment type="similarity">
    <text evidence="3">Belongs to the CNOT11 family.</text>
</comment>
<evidence type="ECO:0000256" key="2">
    <source>
        <dbReference type="ARBA" id="ARBA00004496"/>
    </source>
</evidence>
<evidence type="ECO:0000256" key="7">
    <source>
        <dbReference type="ARBA" id="ARBA00023158"/>
    </source>
</evidence>
<gene>
    <name evidence="10" type="ORF">MSPICULIGERA_LOCUS23167</name>
</gene>
<dbReference type="GO" id="GO:0031047">
    <property type="term" value="P:regulatory ncRNA-mediated gene silencing"/>
    <property type="evidence" value="ECO:0007669"/>
    <property type="project" value="UniProtKB-KW"/>
</dbReference>
<keyword evidence="7" id="KW-0943">RNA-mediated gene silencing</keyword>
<dbReference type="PANTHER" id="PTHR15975:SF0">
    <property type="entry name" value="CCR4-NOT TRANSCRIPTION COMPLEX SUBUNIT 11"/>
    <property type="match status" value="1"/>
</dbReference>
<dbReference type="GO" id="GO:0030014">
    <property type="term" value="C:CCR4-NOT complex"/>
    <property type="evidence" value="ECO:0007669"/>
    <property type="project" value="InterPro"/>
</dbReference>
<dbReference type="PANTHER" id="PTHR15975">
    <property type="entry name" value="CCR4-NOT TRANSCRIPTION COMPLEX SUBUNIT 11"/>
    <property type="match status" value="1"/>
</dbReference>
<dbReference type="InterPro" id="IPR019312">
    <property type="entry name" value="CNOT11"/>
</dbReference>
<sequence>MSDDSGNLQDTRRANAEDAAKRAETLIELLRYVSGWTNVPPNSLLEAQASPGHERRIPGYPISPICFFDSGQQTPTLASSPSTSANPASPELISAEKLDAIIGKLLSSTTLSQSEARQFINVLTSPASPLRYKLQRLTELTPSHYKLLIELNPKVASDVLSYLLRSDPDRINTIIGVLMSMEFSVQCADVIRKIYKTAPSLPTAPLVTYIQHLFQICQDSSKPSMQIRHVRVTAMLVATLLNEGTIKSDDLYTEINAFCLQFSSNQATSTLFQQLKAQQSQE</sequence>
<keyword evidence="6" id="KW-0805">Transcription regulation</keyword>
<feature type="non-terminal residue" evidence="10">
    <location>
        <position position="1"/>
    </location>
</feature>
<keyword evidence="11" id="KW-1185">Reference proteome</keyword>
<dbReference type="GO" id="GO:0005737">
    <property type="term" value="C:cytoplasm"/>
    <property type="evidence" value="ECO:0007669"/>
    <property type="project" value="UniProtKB-SubCell"/>
</dbReference>
<dbReference type="GO" id="GO:0005634">
    <property type="term" value="C:nucleus"/>
    <property type="evidence" value="ECO:0007669"/>
    <property type="project" value="UniProtKB-SubCell"/>
</dbReference>
<evidence type="ECO:0000256" key="8">
    <source>
        <dbReference type="ARBA" id="ARBA00023163"/>
    </source>
</evidence>
<evidence type="ECO:0000256" key="6">
    <source>
        <dbReference type="ARBA" id="ARBA00023015"/>
    </source>
</evidence>
<evidence type="ECO:0000256" key="3">
    <source>
        <dbReference type="ARBA" id="ARBA00008030"/>
    </source>
</evidence>
<keyword evidence="8" id="KW-0804">Transcription</keyword>
<organism evidence="10 11">
    <name type="scientific">Mesorhabditis spiculigera</name>
    <dbReference type="NCBI Taxonomy" id="96644"/>
    <lineage>
        <taxon>Eukaryota</taxon>
        <taxon>Metazoa</taxon>
        <taxon>Ecdysozoa</taxon>
        <taxon>Nematoda</taxon>
        <taxon>Chromadorea</taxon>
        <taxon>Rhabditida</taxon>
        <taxon>Rhabditina</taxon>
        <taxon>Rhabditomorpha</taxon>
        <taxon>Rhabditoidea</taxon>
        <taxon>Rhabditidae</taxon>
        <taxon>Mesorhabditinae</taxon>
        <taxon>Mesorhabditis</taxon>
    </lineage>
</organism>